<comment type="caution">
    <text evidence="6">Lacks conserved residue(s) required for the propagation of feature annotation.</text>
</comment>
<dbReference type="AlphaFoldDB" id="A0A2S5JDQ1"/>
<evidence type="ECO:0000259" key="7">
    <source>
        <dbReference type="Pfam" id="PF00501"/>
    </source>
</evidence>
<dbReference type="GO" id="GO:0005524">
    <property type="term" value="F:ATP binding"/>
    <property type="evidence" value="ECO:0007669"/>
    <property type="project" value="UniProtKB-KW"/>
</dbReference>
<dbReference type="Gene3D" id="3.30.300.30">
    <property type="match status" value="1"/>
</dbReference>
<dbReference type="RefSeq" id="WP_104072693.1">
    <property type="nucleotide sequence ID" value="NZ_PRDS01000012.1"/>
</dbReference>
<evidence type="ECO:0000256" key="2">
    <source>
        <dbReference type="ARBA" id="ARBA00022598"/>
    </source>
</evidence>
<evidence type="ECO:0000256" key="5">
    <source>
        <dbReference type="ARBA" id="ARBA00022990"/>
    </source>
</evidence>
<dbReference type="FunFam" id="3.30.300.30:FF:000004">
    <property type="entry name" value="Acetyl-coenzyme A synthetase"/>
    <property type="match status" value="1"/>
</dbReference>
<evidence type="ECO:0000256" key="3">
    <source>
        <dbReference type="ARBA" id="ARBA00022741"/>
    </source>
</evidence>
<feature type="binding site" evidence="6">
    <location>
        <begin position="199"/>
        <end position="202"/>
    </location>
    <ligand>
        <name>CoA</name>
        <dbReference type="ChEBI" id="CHEBI:57287"/>
    </ligand>
</feature>
<dbReference type="GO" id="GO:0003987">
    <property type="term" value="F:acetate-CoA ligase activity"/>
    <property type="evidence" value="ECO:0007669"/>
    <property type="project" value="UniProtKB-UniRule"/>
</dbReference>
<dbReference type="Gene3D" id="3.40.50.12780">
    <property type="entry name" value="N-terminal domain of ligase-like"/>
    <property type="match status" value="1"/>
</dbReference>
<feature type="binding site" evidence="6">
    <location>
        <position position="508"/>
    </location>
    <ligand>
        <name>ATP</name>
        <dbReference type="ChEBI" id="CHEBI:30616"/>
    </ligand>
</feature>
<dbReference type="CDD" id="cd05966">
    <property type="entry name" value="ACS"/>
    <property type="match status" value="1"/>
</dbReference>
<dbReference type="OrthoDB" id="9803968at2"/>
<comment type="function">
    <text evidence="6">Catalyzes the conversion of acetate into acetyl-CoA (AcCoA), an essential intermediate at the junction of anabolic and catabolic pathways. AcsA undergoes a two-step reaction. In the first half reaction, AcsA combines acetate with ATP to form acetyl-adenylate (AcAMP) intermediate. In the second half reaction, it can then transfer the acetyl group from AcAMP to the sulfhydryl group of CoA, forming the product AcCoA.</text>
</comment>
<dbReference type="InterPro" id="IPR020845">
    <property type="entry name" value="AMP-binding_CS"/>
</dbReference>
<dbReference type="EMBL" id="PRDS01000012">
    <property type="protein sequence ID" value="PPB79530.1"/>
    <property type="molecule type" value="Genomic_DNA"/>
</dbReference>
<keyword evidence="6" id="KW-0479">Metal-binding</keyword>
<proteinExistence type="inferred from homology"/>
<dbReference type="InterPro" id="IPR025110">
    <property type="entry name" value="AMP-bd_C"/>
</dbReference>
<dbReference type="Pfam" id="PF00501">
    <property type="entry name" value="AMP-binding"/>
    <property type="match status" value="1"/>
</dbReference>
<keyword evidence="4 6" id="KW-0067">ATP-binding</keyword>
<dbReference type="InterPro" id="IPR045851">
    <property type="entry name" value="AMP-bd_C_sf"/>
</dbReference>
<dbReference type="GO" id="GO:0046872">
    <property type="term" value="F:metal ion binding"/>
    <property type="evidence" value="ECO:0007669"/>
    <property type="project" value="UniProtKB-KW"/>
</dbReference>
<reference evidence="10 11" key="1">
    <citation type="submission" date="2018-01" db="EMBL/GenBank/DDBJ databases">
        <title>Genomic Encyclopedia of Archaeal and Bacterial Type Strains, Phase II (KMG-II): from individual species to whole genera.</title>
        <authorList>
            <person name="Goeker M."/>
        </authorList>
    </citation>
    <scope>NUCLEOTIDE SEQUENCE [LARGE SCALE GENOMIC DNA]</scope>
    <source>
        <strain evidence="10 11">DSM 12048</strain>
    </source>
</reference>
<keyword evidence="2 6" id="KW-0436">Ligase</keyword>
<gene>
    <name evidence="6" type="primary">acsA</name>
    <name evidence="10" type="ORF">LV82_02812</name>
</gene>
<dbReference type="EC" id="6.2.1.1" evidence="6"/>
<evidence type="ECO:0000259" key="8">
    <source>
        <dbReference type="Pfam" id="PF13193"/>
    </source>
</evidence>
<feature type="domain" description="AMP-dependent synthetase/ligase" evidence="7">
    <location>
        <begin position="90"/>
        <end position="476"/>
    </location>
</feature>
<dbReference type="GO" id="GO:0005829">
    <property type="term" value="C:cytosol"/>
    <property type="evidence" value="ECO:0007669"/>
    <property type="project" value="TreeGrafter"/>
</dbReference>
<evidence type="ECO:0000256" key="4">
    <source>
        <dbReference type="ARBA" id="ARBA00022840"/>
    </source>
</evidence>
<dbReference type="InterPro" id="IPR000873">
    <property type="entry name" value="AMP-dep_synth/lig_dom"/>
</dbReference>
<evidence type="ECO:0000259" key="9">
    <source>
        <dbReference type="Pfam" id="PF16177"/>
    </source>
</evidence>
<dbReference type="PANTHER" id="PTHR24095:SF14">
    <property type="entry name" value="ACETYL-COENZYME A SYNTHETASE 1"/>
    <property type="match status" value="1"/>
</dbReference>
<dbReference type="NCBIfam" id="TIGR02188">
    <property type="entry name" value="Ac_CoA_lig_AcsA"/>
    <property type="match status" value="1"/>
</dbReference>
<evidence type="ECO:0000313" key="10">
    <source>
        <dbReference type="EMBL" id="PPB79530.1"/>
    </source>
</evidence>
<dbReference type="PROSITE" id="PS00455">
    <property type="entry name" value="AMP_BINDING"/>
    <property type="match status" value="1"/>
</dbReference>
<feature type="binding site" evidence="6">
    <location>
        <position position="317"/>
    </location>
    <ligand>
        <name>CoA</name>
        <dbReference type="ChEBI" id="CHEBI:57287"/>
    </ligand>
</feature>
<dbReference type="NCBIfam" id="NF001208">
    <property type="entry name" value="PRK00174.1"/>
    <property type="match status" value="1"/>
</dbReference>
<evidence type="ECO:0000313" key="11">
    <source>
        <dbReference type="Proteomes" id="UP000239736"/>
    </source>
</evidence>
<dbReference type="HAMAP" id="MF_01123">
    <property type="entry name" value="Ac_CoA_synth"/>
    <property type="match status" value="1"/>
</dbReference>
<dbReference type="Pfam" id="PF16177">
    <property type="entry name" value="ACAS_N"/>
    <property type="match status" value="1"/>
</dbReference>
<feature type="binding site" evidence="6">
    <location>
        <begin position="393"/>
        <end position="395"/>
    </location>
    <ligand>
        <name>ATP</name>
        <dbReference type="ChEBI" id="CHEBI:30616"/>
    </ligand>
</feature>
<feature type="binding site" evidence="6">
    <location>
        <position position="534"/>
    </location>
    <ligand>
        <name>ATP</name>
        <dbReference type="ChEBI" id="CHEBI:30616"/>
    </ligand>
</feature>
<dbReference type="FunFam" id="3.40.50.12780:FF:000001">
    <property type="entry name" value="Acetyl-coenzyme A synthetase"/>
    <property type="match status" value="1"/>
</dbReference>
<dbReference type="InterPro" id="IPR042099">
    <property type="entry name" value="ANL_N_sf"/>
</dbReference>
<feature type="binding site" evidence="6">
    <location>
        <position position="531"/>
    </location>
    <ligand>
        <name>CoA</name>
        <dbReference type="ChEBI" id="CHEBI:57287"/>
    </ligand>
</feature>
<keyword evidence="3 6" id="KW-0547">Nucleotide-binding</keyword>
<evidence type="ECO:0000256" key="1">
    <source>
        <dbReference type="ARBA" id="ARBA00006432"/>
    </source>
</evidence>
<feature type="binding site" evidence="6">
    <location>
        <position position="545"/>
    </location>
    <ligand>
        <name>Mg(2+)</name>
        <dbReference type="ChEBI" id="CHEBI:18420"/>
    </ligand>
</feature>
<keyword evidence="6" id="KW-0460">Magnesium</keyword>
<dbReference type="InterPro" id="IPR032387">
    <property type="entry name" value="ACAS_N"/>
</dbReference>
<comment type="caution">
    <text evidence="10">The sequence shown here is derived from an EMBL/GenBank/DDBJ whole genome shotgun (WGS) entry which is preliminary data.</text>
</comment>
<comment type="similarity">
    <text evidence="1 6">Belongs to the ATP-dependent AMP-binding enzyme family.</text>
</comment>
<dbReference type="InterPro" id="IPR011904">
    <property type="entry name" value="Ac_CoA_lig"/>
</dbReference>
<protein>
    <recommendedName>
        <fullName evidence="6">Acetyl-coenzyme A synthetase</fullName>
        <shortName evidence="6">AcCoA synthetase</shortName>
        <shortName evidence="6">Acs</shortName>
        <ecNumber evidence="6">6.2.1.1</ecNumber>
    </recommendedName>
    <alternativeName>
        <fullName evidence="6">Acetate--CoA ligase</fullName>
    </alternativeName>
    <alternativeName>
        <fullName evidence="6">Acyl-activating enzyme</fullName>
    </alternativeName>
</protein>
<feature type="binding site" evidence="6">
    <location>
        <position position="550"/>
    </location>
    <ligand>
        <name>Mg(2+)</name>
        <dbReference type="ChEBI" id="CHEBI:18420"/>
    </ligand>
</feature>
<feature type="binding site" evidence="6">
    <location>
        <begin position="417"/>
        <end position="422"/>
    </location>
    <ligand>
        <name>ATP</name>
        <dbReference type="ChEBI" id="CHEBI:30616"/>
    </ligand>
</feature>
<feature type="domain" description="Acetyl-coenzyme A synthetase N-terminal" evidence="9">
    <location>
        <begin position="31"/>
        <end position="88"/>
    </location>
</feature>
<comment type="catalytic activity">
    <reaction evidence="6">
        <text>acetate + ATP + CoA = acetyl-CoA + AMP + diphosphate</text>
        <dbReference type="Rhea" id="RHEA:23176"/>
        <dbReference type="ChEBI" id="CHEBI:30089"/>
        <dbReference type="ChEBI" id="CHEBI:30616"/>
        <dbReference type="ChEBI" id="CHEBI:33019"/>
        <dbReference type="ChEBI" id="CHEBI:57287"/>
        <dbReference type="ChEBI" id="CHEBI:57288"/>
        <dbReference type="ChEBI" id="CHEBI:456215"/>
        <dbReference type="EC" id="6.2.1.1"/>
    </reaction>
</comment>
<dbReference type="SUPFAM" id="SSF56801">
    <property type="entry name" value="Acetyl-CoA synthetase-like"/>
    <property type="match status" value="1"/>
</dbReference>
<dbReference type="PANTHER" id="PTHR24095">
    <property type="entry name" value="ACETYL-COENZYME A SYNTHETASE"/>
    <property type="match status" value="1"/>
</dbReference>
<keyword evidence="5 6" id="KW-0007">Acetylation</keyword>
<feature type="binding site" evidence="6">
    <location>
        <position position="547"/>
    </location>
    <ligand>
        <name>Mg(2+)</name>
        <dbReference type="ChEBI" id="CHEBI:18420"/>
    </ligand>
</feature>
<evidence type="ECO:0000256" key="6">
    <source>
        <dbReference type="HAMAP-Rule" id="MF_01123"/>
    </source>
</evidence>
<dbReference type="GO" id="GO:0016208">
    <property type="term" value="F:AMP binding"/>
    <property type="evidence" value="ECO:0007669"/>
    <property type="project" value="InterPro"/>
</dbReference>
<feature type="domain" description="AMP-binding enzyme C-terminal" evidence="8">
    <location>
        <begin position="539"/>
        <end position="617"/>
    </location>
</feature>
<dbReference type="Pfam" id="PF13193">
    <property type="entry name" value="AMP-binding_C"/>
    <property type="match status" value="1"/>
</dbReference>
<dbReference type="Proteomes" id="UP000239736">
    <property type="component" value="Unassembled WGS sequence"/>
</dbReference>
<accession>A0A2S5JDQ1</accession>
<comment type="cofactor">
    <cofactor evidence="6">
        <name>Mg(2+)</name>
        <dbReference type="ChEBI" id="CHEBI:18420"/>
    </cofactor>
</comment>
<dbReference type="GO" id="GO:0019427">
    <property type="term" value="P:acetyl-CoA biosynthetic process from acetate"/>
    <property type="evidence" value="ECO:0007669"/>
    <property type="project" value="UniProtKB-UniRule"/>
</dbReference>
<keyword evidence="11" id="KW-1185">Reference proteome</keyword>
<feature type="binding site" evidence="6">
    <location>
        <position position="523"/>
    </location>
    <ligand>
        <name>ATP</name>
        <dbReference type="ChEBI" id="CHEBI:30616"/>
    </ligand>
</feature>
<name>A0A2S5JDQ1_9RHOB</name>
<sequence length="657" mass="72426">MGAKAGSDIQATAKRPIPPGFENAHVTPQIYAERYAASIRDPETFWAEEGKRLDWIKPYTKVKNTTFEYGKVSIRWYEDGVLNVAANCIDRHLEKRGDQVAIIWEPDDPNAPERRITYRELADKVARMANVLKAHGVAKGDRVVLYLPMIPEAAFAMLACARIGAIHSVVFGGFSPDALANRINDCDAKLVITADTAPRGGRRTPLKSNTDAALLHCDDKVKCLVVKHTGDQTTWIEGRDFDLLAEMEAASPDCPPEPMNAEDPLFILYTSGSTGKPKGVVHTSGGYLVYASMTHQLTFDYRDGDIFWCTADVGWVTGHSYIVYGPLANGATTLMFEGVPTWPDPGRFWAVCEKYKVNQFYTAPTAIRALMGQGSEWVEKYDLSSLRVLGTVGEPINPEAWAWYDKHVGKGRCPIVDTWWQTETGGHMITSLPGAIEAKPGSATLPFFGVKPVVLDPQSGAVIEGNGVEGVLAIADSWPGQMRTVWGDHQRFQDTYFQQYKGYYFTGDGCRRDEDGYYWITGRVDDVINVSGHRMGTAEIESALVAHEKVAEAAVVGYPHPVKGQGIYAYVTLMAGVEPSDELRKELVKWVRQEIGPIASPDLIQFAPGLPKTRSGKIMRRILRKIAENDYGSLGDTSTLADPAVVDDLIANRMNKG</sequence>
<organism evidence="10 11">
    <name type="scientific">Albidovulum inexpectatum</name>
    <dbReference type="NCBI Taxonomy" id="196587"/>
    <lineage>
        <taxon>Bacteria</taxon>
        <taxon>Pseudomonadati</taxon>
        <taxon>Pseudomonadota</taxon>
        <taxon>Alphaproteobacteria</taxon>
        <taxon>Rhodobacterales</taxon>
        <taxon>Paracoccaceae</taxon>
        <taxon>Albidovulum</taxon>
    </lineage>
</organism>
<comment type="PTM">
    <text evidence="6">Acetylated. Deacetylation by the SIR2-homolog deacetylase activates the enzyme.</text>
</comment>
<feature type="binding site" evidence="6">
    <location>
        <position position="592"/>
    </location>
    <ligand>
        <name>CoA</name>
        <dbReference type="ChEBI" id="CHEBI:57287"/>
    </ligand>
</feature>
<feature type="modified residue" description="N6-acetyllysine" evidence="6">
    <location>
        <position position="617"/>
    </location>
</feature>